<reference evidence="9" key="1">
    <citation type="submission" date="2021-05" db="EMBL/GenBank/DDBJ databases">
        <title>Complete genome sequence of the cellulolytic planctomycete Telmatocola sphagniphila SP2T and characterization of the first cellulase from planctomycetes.</title>
        <authorList>
            <person name="Rakitin A.L."/>
            <person name="Beletsky A.V."/>
            <person name="Naumoff D.G."/>
            <person name="Kulichevskaya I.S."/>
            <person name="Mardanov A.V."/>
            <person name="Ravin N.V."/>
            <person name="Dedysh S.N."/>
        </authorList>
    </citation>
    <scope>NUCLEOTIDE SEQUENCE</scope>
    <source>
        <strain evidence="9">SP2T</strain>
    </source>
</reference>
<dbReference type="Gene3D" id="1.10.1740.10">
    <property type="match status" value="1"/>
</dbReference>
<dbReference type="InterPro" id="IPR007630">
    <property type="entry name" value="RNA_pol_sigma70_r4"/>
</dbReference>
<dbReference type="Pfam" id="PF04545">
    <property type="entry name" value="Sigma70_r4"/>
    <property type="match status" value="1"/>
</dbReference>
<dbReference type="PROSITE" id="PS01063">
    <property type="entry name" value="SIGMA70_ECF"/>
    <property type="match status" value="1"/>
</dbReference>
<evidence type="ECO:0000313" key="10">
    <source>
        <dbReference type="Proteomes" id="UP000676194"/>
    </source>
</evidence>
<evidence type="ECO:0000256" key="3">
    <source>
        <dbReference type="ARBA" id="ARBA00023082"/>
    </source>
</evidence>
<dbReference type="NCBIfam" id="TIGR02937">
    <property type="entry name" value="sigma70-ECF"/>
    <property type="match status" value="1"/>
</dbReference>
<proteinExistence type="inferred from homology"/>
<keyword evidence="5 6" id="KW-0804">Transcription</keyword>
<dbReference type="GO" id="GO:0016987">
    <property type="term" value="F:sigma factor activity"/>
    <property type="evidence" value="ECO:0007669"/>
    <property type="project" value="UniProtKB-KW"/>
</dbReference>
<dbReference type="SUPFAM" id="SSF88946">
    <property type="entry name" value="Sigma2 domain of RNA polymerase sigma factors"/>
    <property type="match status" value="1"/>
</dbReference>
<feature type="domain" description="RNA polymerase sigma-70 region 2" evidence="7">
    <location>
        <begin position="30"/>
        <end position="96"/>
    </location>
</feature>
<dbReference type="AlphaFoldDB" id="A0A8E6BAU3"/>
<evidence type="ECO:0000259" key="8">
    <source>
        <dbReference type="Pfam" id="PF04545"/>
    </source>
</evidence>
<dbReference type="Pfam" id="PF04542">
    <property type="entry name" value="Sigma70_r2"/>
    <property type="match status" value="1"/>
</dbReference>
<dbReference type="Gene3D" id="1.10.10.10">
    <property type="entry name" value="Winged helix-like DNA-binding domain superfamily/Winged helix DNA-binding domain"/>
    <property type="match status" value="1"/>
</dbReference>
<dbReference type="PANTHER" id="PTHR43133:SF8">
    <property type="entry name" value="RNA POLYMERASE SIGMA FACTOR HI_1459-RELATED"/>
    <property type="match status" value="1"/>
</dbReference>
<keyword evidence="4 6" id="KW-0238">DNA-binding</keyword>
<dbReference type="CDD" id="cd06171">
    <property type="entry name" value="Sigma70_r4"/>
    <property type="match status" value="1"/>
</dbReference>
<keyword evidence="3 6" id="KW-0731">Sigma factor</keyword>
<evidence type="ECO:0000256" key="4">
    <source>
        <dbReference type="ARBA" id="ARBA00023125"/>
    </source>
</evidence>
<evidence type="ECO:0000256" key="6">
    <source>
        <dbReference type="RuleBase" id="RU000716"/>
    </source>
</evidence>
<name>A0A8E6BAU3_9BACT</name>
<dbReference type="RefSeq" id="WP_213499774.1">
    <property type="nucleotide sequence ID" value="NZ_CP074694.1"/>
</dbReference>
<dbReference type="GO" id="GO:0003677">
    <property type="term" value="F:DNA binding"/>
    <property type="evidence" value="ECO:0007669"/>
    <property type="project" value="UniProtKB-KW"/>
</dbReference>
<organism evidence="9 10">
    <name type="scientific">Telmatocola sphagniphila</name>
    <dbReference type="NCBI Taxonomy" id="1123043"/>
    <lineage>
        <taxon>Bacteria</taxon>
        <taxon>Pseudomonadati</taxon>
        <taxon>Planctomycetota</taxon>
        <taxon>Planctomycetia</taxon>
        <taxon>Gemmatales</taxon>
        <taxon>Gemmataceae</taxon>
    </lineage>
</organism>
<sequence length="190" mass="22083">MSSEPLTAANEETRLILAAQAGDKSAFTSLVNTYWDRLYRWLVQVTRDSHAAEDLAQETFLKAFSRLDRFTAGSNFRAWIFRIAHNNWVNLQRVNRKQKAELPEELSEWEPGPDQRAQDRDDLRSLLNDVAKLAPDFRAAIMLRAEGELSFKEIGEVMGVPEETARWRVFKARQRLVQMQEERENSKTEK</sequence>
<accession>A0A8E6BAU3</accession>
<dbReference type="InterPro" id="IPR007627">
    <property type="entry name" value="RNA_pol_sigma70_r2"/>
</dbReference>
<dbReference type="InterPro" id="IPR000838">
    <property type="entry name" value="RNA_pol_sigma70_ECF_CS"/>
</dbReference>
<feature type="domain" description="RNA polymerase sigma-70 region 4" evidence="8">
    <location>
        <begin position="131"/>
        <end position="176"/>
    </location>
</feature>
<dbReference type="InterPro" id="IPR013325">
    <property type="entry name" value="RNA_pol_sigma_r2"/>
</dbReference>
<evidence type="ECO:0000256" key="1">
    <source>
        <dbReference type="ARBA" id="ARBA00010641"/>
    </source>
</evidence>
<dbReference type="InterPro" id="IPR036388">
    <property type="entry name" value="WH-like_DNA-bd_sf"/>
</dbReference>
<evidence type="ECO:0000259" key="7">
    <source>
        <dbReference type="Pfam" id="PF04542"/>
    </source>
</evidence>
<keyword evidence="2 6" id="KW-0805">Transcription regulation</keyword>
<dbReference type="PANTHER" id="PTHR43133">
    <property type="entry name" value="RNA POLYMERASE ECF-TYPE SIGMA FACTO"/>
    <property type="match status" value="1"/>
</dbReference>
<dbReference type="KEGG" id="tsph:KIH39_12130"/>
<dbReference type="SUPFAM" id="SSF88659">
    <property type="entry name" value="Sigma3 and sigma4 domains of RNA polymerase sigma factors"/>
    <property type="match status" value="1"/>
</dbReference>
<evidence type="ECO:0000256" key="5">
    <source>
        <dbReference type="ARBA" id="ARBA00023163"/>
    </source>
</evidence>
<gene>
    <name evidence="9" type="ORF">KIH39_12130</name>
</gene>
<comment type="similarity">
    <text evidence="1 6">Belongs to the sigma-70 factor family. ECF subfamily.</text>
</comment>
<dbReference type="InterPro" id="IPR039425">
    <property type="entry name" value="RNA_pol_sigma-70-like"/>
</dbReference>
<evidence type="ECO:0000313" key="9">
    <source>
        <dbReference type="EMBL" id="QVL34619.1"/>
    </source>
</evidence>
<dbReference type="EMBL" id="CP074694">
    <property type="protein sequence ID" value="QVL34619.1"/>
    <property type="molecule type" value="Genomic_DNA"/>
</dbReference>
<dbReference type="InterPro" id="IPR014284">
    <property type="entry name" value="RNA_pol_sigma-70_dom"/>
</dbReference>
<dbReference type="GO" id="GO:0006352">
    <property type="term" value="P:DNA-templated transcription initiation"/>
    <property type="evidence" value="ECO:0007669"/>
    <property type="project" value="InterPro"/>
</dbReference>
<protein>
    <recommendedName>
        <fullName evidence="6">RNA polymerase sigma factor</fullName>
    </recommendedName>
</protein>
<dbReference type="InterPro" id="IPR013324">
    <property type="entry name" value="RNA_pol_sigma_r3/r4-like"/>
</dbReference>
<dbReference type="Proteomes" id="UP000676194">
    <property type="component" value="Chromosome"/>
</dbReference>
<evidence type="ECO:0000256" key="2">
    <source>
        <dbReference type="ARBA" id="ARBA00023015"/>
    </source>
</evidence>
<keyword evidence="10" id="KW-1185">Reference proteome</keyword>